<name>A0ACB8YIF7_ARCLA</name>
<sequence>MNLNLNISRKQHIKELHCSKRGGGGGGGSGRFLYSSRHRRQKQEIEIIEGFRPWWLWLPSGWFIRDIPSTCNAATRQQRKAAAITQWPENELFMVVAASGGGGGVAKCRFDDRQFIVSIAIVSEAFMANVMPARLLLFVLLANCGSCYNNVVENNRLSNNHGLDEWLEF</sequence>
<dbReference type="EMBL" id="CM042058">
    <property type="protein sequence ID" value="KAI3685036.1"/>
    <property type="molecule type" value="Genomic_DNA"/>
</dbReference>
<accession>A0ACB8YIF7</accession>
<organism evidence="1 2">
    <name type="scientific">Arctium lappa</name>
    <name type="common">Greater burdock</name>
    <name type="synonym">Lappa major</name>
    <dbReference type="NCBI Taxonomy" id="4217"/>
    <lineage>
        <taxon>Eukaryota</taxon>
        <taxon>Viridiplantae</taxon>
        <taxon>Streptophyta</taxon>
        <taxon>Embryophyta</taxon>
        <taxon>Tracheophyta</taxon>
        <taxon>Spermatophyta</taxon>
        <taxon>Magnoliopsida</taxon>
        <taxon>eudicotyledons</taxon>
        <taxon>Gunneridae</taxon>
        <taxon>Pentapetalae</taxon>
        <taxon>asterids</taxon>
        <taxon>campanulids</taxon>
        <taxon>Asterales</taxon>
        <taxon>Asteraceae</taxon>
        <taxon>Carduoideae</taxon>
        <taxon>Cardueae</taxon>
        <taxon>Arctiinae</taxon>
        <taxon>Arctium</taxon>
    </lineage>
</organism>
<proteinExistence type="predicted"/>
<protein>
    <submittedName>
        <fullName evidence="1">Uncharacterized protein</fullName>
    </submittedName>
</protein>
<reference evidence="1 2" key="2">
    <citation type="journal article" date="2022" name="Mol. Ecol. Resour.">
        <title>The genomes of chicory, endive, great burdock and yacon provide insights into Asteraceae paleo-polyploidization history and plant inulin production.</title>
        <authorList>
            <person name="Fan W."/>
            <person name="Wang S."/>
            <person name="Wang H."/>
            <person name="Wang A."/>
            <person name="Jiang F."/>
            <person name="Liu H."/>
            <person name="Zhao H."/>
            <person name="Xu D."/>
            <person name="Zhang Y."/>
        </authorList>
    </citation>
    <scope>NUCLEOTIDE SEQUENCE [LARGE SCALE GENOMIC DNA]</scope>
    <source>
        <strain evidence="2">cv. Niubang</strain>
    </source>
</reference>
<reference evidence="2" key="1">
    <citation type="journal article" date="2022" name="Mol. Ecol. Resour.">
        <title>The genomes of chicory, endive, great burdock and yacon provide insights into Asteraceae palaeo-polyploidization history and plant inulin production.</title>
        <authorList>
            <person name="Fan W."/>
            <person name="Wang S."/>
            <person name="Wang H."/>
            <person name="Wang A."/>
            <person name="Jiang F."/>
            <person name="Liu H."/>
            <person name="Zhao H."/>
            <person name="Xu D."/>
            <person name="Zhang Y."/>
        </authorList>
    </citation>
    <scope>NUCLEOTIDE SEQUENCE [LARGE SCALE GENOMIC DNA]</scope>
    <source>
        <strain evidence="2">cv. Niubang</strain>
    </source>
</reference>
<evidence type="ECO:0000313" key="1">
    <source>
        <dbReference type="EMBL" id="KAI3685036.1"/>
    </source>
</evidence>
<comment type="caution">
    <text evidence="1">The sequence shown here is derived from an EMBL/GenBank/DDBJ whole genome shotgun (WGS) entry which is preliminary data.</text>
</comment>
<evidence type="ECO:0000313" key="2">
    <source>
        <dbReference type="Proteomes" id="UP001055879"/>
    </source>
</evidence>
<gene>
    <name evidence="1" type="ORF">L6452_34267</name>
</gene>
<keyword evidence="2" id="KW-1185">Reference proteome</keyword>
<dbReference type="Proteomes" id="UP001055879">
    <property type="component" value="Linkage Group LG12"/>
</dbReference>